<organism evidence="5">
    <name type="scientific">Glycine max</name>
    <name type="common">Soybean</name>
    <name type="synonym">Glycine hispida</name>
    <dbReference type="NCBI Taxonomy" id="3847"/>
    <lineage>
        <taxon>Eukaryota</taxon>
        <taxon>Viridiplantae</taxon>
        <taxon>Streptophyta</taxon>
        <taxon>Embryophyta</taxon>
        <taxon>Tracheophyta</taxon>
        <taxon>Spermatophyta</taxon>
        <taxon>Magnoliopsida</taxon>
        <taxon>eudicotyledons</taxon>
        <taxon>Gunneridae</taxon>
        <taxon>Pentapetalae</taxon>
        <taxon>rosids</taxon>
        <taxon>fabids</taxon>
        <taxon>Fabales</taxon>
        <taxon>Fabaceae</taxon>
        <taxon>Papilionoideae</taxon>
        <taxon>50 kb inversion clade</taxon>
        <taxon>NPAAA clade</taxon>
        <taxon>indigoferoid/millettioid clade</taxon>
        <taxon>Phaseoleae</taxon>
        <taxon>Glycine</taxon>
        <taxon>Glycine subgen. Soja</taxon>
    </lineage>
</organism>
<dbReference type="Proteomes" id="UP000008827">
    <property type="component" value="Chromosome 10"/>
</dbReference>
<feature type="domain" description="DNA helicase Pif1-like 2B" evidence="4">
    <location>
        <begin position="1153"/>
        <end position="1199"/>
    </location>
</feature>
<feature type="domain" description="Helitron helicase-like" evidence="3">
    <location>
        <begin position="222"/>
        <end position="402"/>
    </location>
</feature>
<reference evidence="5" key="3">
    <citation type="submission" date="2018-07" db="EMBL/GenBank/DDBJ databases">
        <title>WGS assembly of Glycine max.</title>
        <authorList>
            <person name="Schmutz J."/>
            <person name="Cannon S."/>
            <person name="Schlueter J."/>
            <person name="Ma J."/>
            <person name="Mitros T."/>
            <person name="Nelson W."/>
            <person name="Hyten D."/>
            <person name="Song Q."/>
            <person name="Thelen J."/>
            <person name="Cheng J."/>
            <person name="Xu D."/>
            <person name="Hellsten U."/>
            <person name="May G."/>
            <person name="Yu Y."/>
            <person name="Sakurai T."/>
            <person name="Umezawa T."/>
            <person name="Bhattacharyya M."/>
            <person name="Sandhu D."/>
            <person name="Valliyodan B."/>
            <person name="Lindquist E."/>
            <person name="Peto M."/>
            <person name="Grant D."/>
            <person name="Shu S."/>
            <person name="Goodstein D."/>
            <person name="Barry K."/>
            <person name="Futrell-Griggs M."/>
            <person name="Abernathy B."/>
            <person name="Du J."/>
            <person name="Tian Z."/>
            <person name="Zhu L."/>
            <person name="Gill N."/>
            <person name="Joshi T."/>
            <person name="Libault M."/>
            <person name="Sethuraman A."/>
            <person name="Zhang X."/>
            <person name="Shinozaki K."/>
            <person name="Nguyen H."/>
            <person name="Wing R."/>
            <person name="Cregan P."/>
            <person name="Specht J."/>
            <person name="Grimwood J."/>
            <person name="Rokhsar D."/>
            <person name="Stacey G."/>
            <person name="Shoemaker R."/>
            <person name="Jackson S."/>
        </authorList>
    </citation>
    <scope>NUCLEOTIDE SEQUENCE</scope>
    <source>
        <tissue evidence="5">Callus</tissue>
    </source>
</reference>
<dbReference type="GO" id="GO:0016787">
    <property type="term" value="F:hydrolase activity"/>
    <property type="evidence" value="ECO:0007669"/>
    <property type="project" value="UniProtKB-KW"/>
</dbReference>
<comment type="similarity">
    <text evidence="1">Belongs to the helicase family.</text>
</comment>
<protein>
    <recommendedName>
        <fullName evidence="1">ATP-dependent DNA helicase</fullName>
        <ecNumber evidence="1">5.6.2.3</ecNumber>
    </recommendedName>
</protein>
<dbReference type="Pfam" id="PF14214">
    <property type="entry name" value="Helitron_like_N"/>
    <property type="match status" value="1"/>
</dbReference>
<evidence type="ECO:0000313" key="5">
    <source>
        <dbReference type="EMBL" id="KRH32979.1"/>
    </source>
</evidence>
<reference evidence="6" key="2">
    <citation type="submission" date="2018-02" db="UniProtKB">
        <authorList>
            <consortium name="EnsemblPlants"/>
        </authorList>
    </citation>
    <scope>IDENTIFICATION</scope>
    <source>
        <strain evidence="6">Williams 82</strain>
    </source>
</reference>
<dbReference type="Gene3D" id="3.40.50.300">
    <property type="entry name" value="P-loop containing nucleotide triphosphate hydrolases"/>
    <property type="match status" value="1"/>
</dbReference>
<keyword evidence="1" id="KW-0234">DNA repair</keyword>
<dbReference type="PANTHER" id="PTHR10492">
    <property type="match status" value="1"/>
</dbReference>
<dbReference type="Pfam" id="PF21530">
    <property type="entry name" value="Pif1_2B_dom"/>
    <property type="match status" value="1"/>
</dbReference>
<keyword evidence="1" id="KW-0547">Nucleotide-binding</keyword>
<feature type="domain" description="DNA helicase Pif1-like DEAD-box helicase" evidence="2">
    <location>
        <begin position="842"/>
        <end position="1057"/>
    </location>
</feature>
<evidence type="ECO:0000256" key="1">
    <source>
        <dbReference type="RuleBase" id="RU363044"/>
    </source>
</evidence>
<dbReference type="Pfam" id="PF05970">
    <property type="entry name" value="PIF1"/>
    <property type="match status" value="1"/>
</dbReference>
<dbReference type="GO" id="GO:0043139">
    <property type="term" value="F:5'-3' DNA helicase activity"/>
    <property type="evidence" value="ECO:0007669"/>
    <property type="project" value="UniProtKB-EC"/>
</dbReference>
<dbReference type="InterPro" id="IPR027417">
    <property type="entry name" value="P-loop_NTPase"/>
</dbReference>
<keyword evidence="1" id="KW-0227">DNA damage</keyword>
<evidence type="ECO:0000313" key="7">
    <source>
        <dbReference type="Proteomes" id="UP000008827"/>
    </source>
</evidence>
<dbReference type="InterPro" id="IPR010285">
    <property type="entry name" value="DNA_helicase_pif1-like_DEAD"/>
</dbReference>
<dbReference type="InterPro" id="IPR025476">
    <property type="entry name" value="Helitron_helicase-like"/>
</dbReference>
<evidence type="ECO:0000313" key="6">
    <source>
        <dbReference type="EnsemblPlants" id="KRH32979"/>
    </source>
</evidence>
<accession>A0A0R0HZ47</accession>
<dbReference type="SUPFAM" id="SSF52540">
    <property type="entry name" value="P-loop containing nucleoside triphosphate hydrolases"/>
    <property type="match status" value="2"/>
</dbReference>
<evidence type="ECO:0000259" key="2">
    <source>
        <dbReference type="Pfam" id="PF05970"/>
    </source>
</evidence>
<dbReference type="GO" id="GO:0006281">
    <property type="term" value="P:DNA repair"/>
    <property type="evidence" value="ECO:0007669"/>
    <property type="project" value="UniProtKB-KW"/>
</dbReference>
<dbReference type="Gramene" id="KRH32979">
    <property type="protein sequence ID" value="KRH32979"/>
    <property type="gene ID" value="GLYMA_10G090900"/>
</dbReference>
<evidence type="ECO:0000259" key="4">
    <source>
        <dbReference type="Pfam" id="PF21530"/>
    </source>
</evidence>
<dbReference type="AlphaFoldDB" id="A0A0R0HZ47"/>
<proteinExistence type="inferred from homology"/>
<keyword evidence="1" id="KW-0233">DNA recombination</keyword>
<gene>
    <name evidence="5" type="ORF">GLYMA_10G090900</name>
</gene>
<dbReference type="GO" id="GO:0000723">
    <property type="term" value="P:telomere maintenance"/>
    <property type="evidence" value="ECO:0007669"/>
    <property type="project" value="InterPro"/>
</dbReference>
<dbReference type="EnsemblPlants" id="KRH32979">
    <property type="protein sequence ID" value="KRH32979"/>
    <property type="gene ID" value="GLYMA_10G090900"/>
</dbReference>
<dbReference type="CDD" id="cd18809">
    <property type="entry name" value="SF1_C_RecD"/>
    <property type="match status" value="1"/>
</dbReference>
<keyword evidence="1" id="KW-0067">ATP-binding</keyword>
<comment type="cofactor">
    <cofactor evidence="1">
        <name>Mg(2+)</name>
        <dbReference type="ChEBI" id="CHEBI:18420"/>
    </cofactor>
</comment>
<sequence>MQCSHCNANMWYDERVSKDKRTTDPRFSLCCGNGKVELPLLQNPPKYLYQLLYDHGTSDSKNYQQNIRTYNMMFAFTSAGIKFDKSINHSRGPPTIRIQGQPCHRIGSMLPMPGKEPKFAQLYIFDTENEVQNRINAISPHNQIQEHIVSQLSEMLDEYNVHAKTFRMARDRLQDVQVNNIKLKLIANRDKDGRTYNVPTVPEVAALIKRKRNRLTMRERFSYRLQCRSNESMTLLNSRRLFQQFVVDGYTMVESKRLSYIRNNKKKLRDDKFCSLQQPLDDGSRRGLNKGKRIILPSTFVGSPRYMNQLYFDGMAICSHVGFPNMFITLTCNPNWPEIHRLLNPLNLKAADRPDIISRVFKLKYEQMLMDLTKNHMLGKVMAYMYTIEFQKRGLPHVHLLLFLHPDNKYPSSDEIDQIISSEIPSQQDDPELYSLVKNHMVHGPCGSLNPRSPCMKKGKCSCFYPKFYHRRNNGNAIEKNGVIVDNKYIVPYNPRLLRKYQAHINIEWCNQSTSIKYLFKYINKGYDRVNAILIDEDNDQTENGGTHNDEIKEYLDCIIFGFPIHGRKPVVERLHFHLPGQHIVLYKDHDDIDDVLSKPSISDSKFISWMNTNQNSVEGRNLTYAESVSKFVYNQKKRCWHLRKKGYTIGRLLWVPPITRELFFLRMMLTVCKGPTSFEDLRTIDNVQYSTYKEACFAMGFLQDDKEFIEEIKEAKDWGSAHYIRKLFVLLLLTATMSKPEQVWDQTWHWMADDIVYNYKKSSTSPALQLDDRTLQNLVLLEIEQLLQANQRSLRDYPSMPYPEDANCPAYLDNSLILAELNYNNEELRSEFEHLFSHMTASIYNQIVEAVNKDEGGMFFLYGYGGTRKTYIWKTLASSLRADNKIVIMVASSGIASLLLPGGRTAHSKFKIPVPVFEDSTFNIHQGTQLAELLNQTSLIIWDEAPMAHKFCFEALDHSLRDIIKHNSKDNTIFGGKVMVFGGDFRQILPVIPRGSHSDIVNATINSSYLWDHCQILRLTKNMRLQNNMQATDQEETAAFAQWIIDVGDGIIGYENDDYATIEIPQELLITEYNDPIHSIISSTFPDLSHHHNDPEYFQTRAILASTNETVQQVNDYMLTMILGEQMEYLSSDSVDKSETIESCHFGSLTTEFLNSLTTSGLPNHCLKLKIGTPIMLLRNLDQTQGLCNDTRLIITRLAKHVIAADIISGTNIGDHVYILRMSMSPSQSPWPFKLLRRQFPIMLSYAMTINKFQGQSLSSVGLYLPKPIFSHGQLYVALSRVKSKKGLRILIHDQDKKNDFNHECGFQRDLYKY</sequence>
<keyword evidence="7" id="KW-1185">Reference proteome</keyword>
<dbReference type="EMBL" id="CM000843">
    <property type="protein sequence ID" value="KRH32979.1"/>
    <property type="molecule type" value="Genomic_DNA"/>
</dbReference>
<dbReference type="GO" id="GO:0005524">
    <property type="term" value="F:ATP binding"/>
    <property type="evidence" value="ECO:0007669"/>
    <property type="project" value="UniProtKB-KW"/>
</dbReference>
<evidence type="ECO:0000259" key="3">
    <source>
        <dbReference type="Pfam" id="PF14214"/>
    </source>
</evidence>
<keyword evidence="1" id="KW-0347">Helicase</keyword>
<dbReference type="GO" id="GO:0006310">
    <property type="term" value="P:DNA recombination"/>
    <property type="evidence" value="ECO:0007669"/>
    <property type="project" value="UniProtKB-KW"/>
</dbReference>
<comment type="catalytic activity">
    <reaction evidence="1">
        <text>ATP + H2O = ADP + phosphate + H(+)</text>
        <dbReference type="Rhea" id="RHEA:13065"/>
        <dbReference type="ChEBI" id="CHEBI:15377"/>
        <dbReference type="ChEBI" id="CHEBI:15378"/>
        <dbReference type="ChEBI" id="CHEBI:30616"/>
        <dbReference type="ChEBI" id="CHEBI:43474"/>
        <dbReference type="ChEBI" id="CHEBI:456216"/>
        <dbReference type="EC" id="5.6.2.3"/>
    </reaction>
</comment>
<dbReference type="InterPro" id="IPR049163">
    <property type="entry name" value="Pif1-like_2B_dom"/>
</dbReference>
<name>A0A0R0HZ47_SOYBN</name>
<reference evidence="5 6" key="1">
    <citation type="journal article" date="2010" name="Nature">
        <title>Genome sequence of the palaeopolyploid soybean.</title>
        <authorList>
            <person name="Schmutz J."/>
            <person name="Cannon S.B."/>
            <person name="Schlueter J."/>
            <person name="Ma J."/>
            <person name="Mitros T."/>
            <person name="Nelson W."/>
            <person name="Hyten D.L."/>
            <person name="Song Q."/>
            <person name="Thelen J.J."/>
            <person name="Cheng J."/>
            <person name="Xu D."/>
            <person name="Hellsten U."/>
            <person name="May G.D."/>
            <person name="Yu Y."/>
            <person name="Sakurai T."/>
            <person name="Umezawa T."/>
            <person name="Bhattacharyya M.K."/>
            <person name="Sandhu D."/>
            <person name="Valliyodan B."/>
            <person name="Lindquist E."/>
            <person name="Peto M."/>
            <person name="Grant D."/>
            <person name="Shu S."/>
            <person name="Goodstein D."/>
            <person name="Barry K."/>
            <person name="Futrell-Griggs M."/>
            <person name="Abernathy B."/>
            <person name="Du J."/>
            <person name="Tian Z."/>
            <person name="Zhu L."/>
            <person name="Gill N."/>
            <person name="Joshi T."/>
            <person name="Libault M."/>
            <person name="Sethuraman A."/>
            <person name="Zhang X.-C."/>
            <person name="Shinozaki K."/>
            <person name="Nguyen H.T."/>
            <person name="Wing R.A."/>
            <person name="Cregan P."/>
            <person name="Specht J."/>
            <person name="Grimwood J."/>
            <person name="Rokhsar D."/>
            <person name="Stacey G."/>
            <person name="Shoemaker R.C."/>
            <person name="Jackson S.A."/>
        </authorList>
    </citation>
    <scope>NUCLEOTIDE SEQUENCE</scope>
    <source>
        <strain evidence="6">cv. Williams 82</strain>
        <tissue evidence="5">Callus</tissue>
    </source>
</reference>
<dbReference type="EC" id="5.6.2.3" evidence="1"/>
<keyword evidence="1" id="KW-0378">Hydrolase</keyword>
<dbReference type="PANTHER" id="PTHR10492:SF78">
    <property type="entry name" value="ATP-DEPENDENT DNA HELICASE"/>
    <property type="match status" value="1"/>
</dbReference>
<dbReference type="InParanoid" id="A0A0R0HZ47"/>